<dbReference type="AlphaFoldDB" id="A0A9R1URP4"/>
<reference evidence="1 2" key="1">
    <citation type="journal article" date="2017" name="Nat. Commun.">
        <title>Genome assembly with in vitro proximity ligation data and whole-genome triplication in lettuce.</title>
        <authorList>
            <person name="Reyes-Chin-Wo S."/>
            <person name="Wang Z."/>
            <person name="Yang X."/>
            <person name="Kozik A."/>
            <person name="Arikit S."/>
            <person name="Song C."/>
            <person name="Xia L."/>
            <person name="Froenicke L."/>
            <person name="Lavelle D.O."/>
            <person name="Truco M.J."/>
            <person name="Xia R."/>
            <person name="Zhu S."/>
            <person name="Xu C."/>
            <person name="Xu H."/>
            <person name="Xu X."/>
            <person name="Cox K."/>
            <person name="Korf I."/>
            <person name="Meyers B.C."/>
            <person name="Michelmore R.W."/>
        </authorList>
    </citation>
    <scope>NUCLEOTIDE SEQUENCE [LARGE SCALE GENOMIC DNA]</scope>
    <source>
        <strain evidence="2">cv. Salinas</strain>
        <tissue evidence="1">Seedlings</tissue>
    </source>
</reference>
<dbReference type="Proteomes" id="UP000235145">
    <property type="component" value="Unassembled WGS sequence"/>
</dbReference>
<evidence type="ECO:0000313" key="1">
    <source>
        <dbReference type="EMBL" id="KAJ0192268.1"/>
    </source>
</evidence>
<dbReference type="PANTHER" id="PTHR10492:SF97">
    <property type="entry name" value="ATP-DEPENDENT DNA HELICASE"/>
    <property type="match status" value="1"/>
</dbReference>
<dbReference type="PANTHER" id="PTHR10492">
    <property type="match status" value="1"/>
</dbReference>
<proteinExistence type="predicted"/>
<evidence type="ECO:0000313" key="2">
    <source>
        <dbReference type="Proteomes" id="UP000235145"/>
    </source>
</evidence>
<gene>
    <name evidence="1" type="ORF">LSAT_V11C800440000</name>
</gene>
<dbReference type="EMBL" id="NBSK02000008">
    <property type="protein sequence ID" value="KAJ0192268.1"/>
    <property type="molecule type" value="Genomic_DNA"/>
</dbReference>
<accession>A0A9R1URP4</accession>
<name>A0A9R1URP4_LACSA</name>
<keyword evidence="2" id="KW-1185">Reference proteome</keyword>
<evidence type="ECO:0008006" key="3">
    <source>
        <dbReference type="Google" id="ProtNLM"/>
    </source>
</evidence>
<protein>
    <recommendedName>
        <fullName evidence="3">Helitron helicase-like domain-containing protein</fullName>
    </recommendedName>
</protein>
<organism evidence="1 2">
    <name type="scientific">Lactuca sativa</name>
    <name type="common">Garden lettuce</name>
    <dbReference type="NCBI Taxonomy" id="4236"/>
    <lineage>
        <taxon>Eukaryota</taxon>
        <taxon>Viridiplantae</taxon>
        <taxon>Streptophyta</taxon>
        <taxon>Embryophyta</taxon>
        <taxon>Tracheophyta</taxon>
        <taxon>Spermatophyta</taxon>
        <taxon>Magnoliopsida</taxon>
        <taxon>eudicotyledons</taxon>
        <taxon>Gunneridae</taxon>
        <taxon>Pentapetalae</taxon>
        <taxon>asterids</taxon>
        <taxon>campanulids</taxon>
        <taxon>Asterales</taxon>
        <taxon>Asteraceae</taxon>
        <taxon>Cichorioideae</taxon>
        <taxon>Cichorieae</taxon>
        <taxon>Lactucinae</taxon>
        <taxon>Lactuca</taxon>
    </lineage>
</organism>
<sequence>MMGLPHYHVCLFLGKKSKLPNPEDIYHVICVELPNKDSEPDLYQTVYDNMIHGPCDNDQPFMPCMKKGKCSKRFPREFIDHTYIYEDAHMNLDWCNQVGSIKYLFKYINKGPDRITTSIVHPTQKKKQQIQNNDHDEIGEFYNCRYICACGGFLGMTYIIEHRLSKGCHFTSNINSLLCLNQTNMLIRLFPNRLSLLLNFWLGWNVTSMKKIHRSCHMLNSQLNIFGINQLRYGQEEKPSPRHLVD</sequence>
<comment type="caution">
    <text evidence="1">The sequence shown here is derived from an EMBL/GenBank/DDBJ whole genome shotgun (WGS) entry which is preliminary data.</text>
</comment>